<dbReference type="EMBL" id="LCOY01000002">
    <property type="protein sequence ID" value="KKU88733.1"/>
    <property type="molecule type" value="Genomic_DNA"/>
</dbReference>
<evidence type="ECO:0000313" key="1">
    <source>
        <dbReference type="EMBL" id="KKU88733.1"/>
    </source>
</evidence>
<name>A0A0G1WEH9_9BACT</name>
<gene>
    <name evidence="1" type="ORF">UY16_C0002G0005</name>
</gene>
<accession>A0A0G1WEH9</accession>
<proteinExistence type="predicted"/>
<comment type="caution">
    <text evidence="1">The sequence shown here is derived from an EMBL/GenBank/DDBJ whole genome shotgun (WGS) entry which is preliminary data.</text>
</comment>
<dbReference type="Proteomes" id="UP000034739">
    <property type="component" value="Unassembled WGS sequence"/>
</dbReference>
<sequence length="691" mass="78710">MSRIHSKGKEQPPEAVPQMLDTTVSESFDIRGATQPQDVYVALSGRIMQPTYLGEEKEDDPAKRPMGCPCDKETWKISYDDQVETTKKTHPEWTPRKVKVETALQFRPMFRSDKKSIKKEASGERTYDSETTFTMTDDGVFTYTSGGYEGWTIEDLSLRQKRLTPDRYSFRDHQTSLAIQEAFKSGATTVVTSYFREGEGNRDILVMEYDHETKTGKTTVINTEGTGNYHDFSTLRTIAQQEFPAFHETRPSDAIFLLTDRAVSQERIQSAILTVEHAALVPISEPSTQEQSQLVADYKLVDGSTHVVGEDYDERDKPRISERVVTDTIRTVEYVGKSLHQEFQVLSDTVRKDIVVPPFLRRLLGISDHKDSSSEGEKSREMYEEFVHTTPIQEFADPQAQLQEMQEVIKGAKEVIVFAVDPETHGVAIPAAILALDMLAHPETILAEDIQVMREEDETVPLTDKEQEAVIAFLTMDDKEIASLASMQVKQETKLASGLERVDLTVLTWVKELIQRIDEAPVEQAMETIEHEEEATLIKMSELWEVLMDRNIVYSGSNGEFQFSPDQKLERVEKTEREYVENFSLAIAVWVLLKFDAYYRSLRSLKIFIMGETKQGSLLEKLKTHMPEGLIQREPAPWILLAIIWHLAMIREQGMIQGAGYKQQGASKKKTKKKLQNPYIPHDGVIFAYLT</sequence>
<organism evidence="1 2">
    <name type="scientific">Candidatus Gottesmanbacteria bacterium GW2011_GWA2_47_9</name>
    <dbReference type="NCBI Taxonomy" id="1618445"/>
    <lineage>
        <taxon>Bacteria</taxon>
        <taxon>Candidatus Gottesmaniibacteriota</taxon>
    </lineage>
</organism>
<dbReference type="AlphaFoldDB" id="A0A0G1WEH9"/>
<evidence type="ECO:0000313" key="2">
    <source>
        <dbReference type="Proteomes" id="UP000034739"/>
    </source>
</evidence>
<reference evidence="1 2" key="1">
    <citation type="journal article" date="2015" name="Nature">
        <title>rRNA introns, odd ribosomes, and small enigmatic genomes across a large radiation of phyla.</title>
        <authorList>
            <person name="Brown C.T."/>
            <person name="Hug L.A."/>
            <person name="Thomas B.C."/>
            <person name="Sharon I."/>
            <person name="Castelle C.J."/>
            <person name="Singh A."/>
            <person name="Wilkins M.J."/>
            <person name="Williams K.H."/>
            <person name="Banfield J.F."/>
        </authorList>
    </citation>
    <scope>NUCLEOTIDE SEQUENCE [LARGE SCALE GENOMIC DNA]</scope>
</reference>
<protein>
    <submittedName>
        <fullName evidence="1">Uncharacterized protein</fullName>
    </submittedName>
</protein>